<accession>A0A975BWZ6</accession>
<keyword evidence="2" id="KW-1185">Reference proteome</keyword>
<dbReference type="EMBL" id="CP061800">
    <property type="protein sequence ID" value="QTA93319.1"/>
    <property type="molecule type" value="Genomic_DNA"/>
</dbReference>
<dbReference type="Proteomes" id="UP000663722">
    <property type="component" value="Chromosome"/>
</dbReference>
<protein>
    <submittedName>
        <fullName evidence="1">Uncharacterized protein</fullName>
    </submittedName>
</protein>
<evidence type="ECO:0000313" key="2">
    <source>
        <dbReference type="Proteomes" id="UP000663722"/>
    </source>
</evidence>
<evidence type="ECO:0000313" key="1">
    <source>
        <dbReference type="EMBL" id="QTA93319.1"/>
    </source>
</evidence>
<gene>
    <name evidence="1" type="ORF">dnm_094210</name>
</gene>
<proteinExistence type="predicted"/>
<reference evidence="1" key="1">
    <citation type="journal article" date="2021" name="Microb. Physiol.">
        <title>Proteogenomic Insights into the Physiology of Marine, Sulfate-Reducing, Filamentous Desulfonema limicola and Desulfonema magnum.</title>
        <authorList>
            <person name="Schnaars V."/>
            <person name="Wohlbrand L."/>
            <person name="Scheve S."/>
            <person name="Hinrichs C."/>
            <person name="Reinhardt R."/>
            <person name="Rabus R."/>
        </authorList>
    </citation>
    <scope>NUCLEOTIDE SEQUENCE</scope>
    <source>
        <strain evidence="1">4be13</strain>
    </source>
</reference>
<organism evidence="1 2">
    <name type="scientific">Desulfonema magnum</name>
    <dbReference type="NCBI Taxonomy" id="45655"/>
    <lineage>
        <taxon>Bacteria</taxon>
        <taxon>Pseudomonadati</taxon>
        <taxon>Thermodesulfobacteriota</taxon>
        <taxon>Desulfobacteria</taxon>
        <taxon>Desulfobacterales</taxon>
        <taxon>Desulfococcaceae</taxon>
        <taxon>Desulfonema</taxon>
    </lineage>
</organism>
<name>A0A975BWZ6_9BACT</name>
<dbReference type="AlphaFoldDB" id="A0A975BWZ6"/>
<dbReference type="KEGG" id="dmm:dnm_094210"/>
<sequence length="47" mass="5889">MRRFREQWIPAFAGMTERDLIIEFQEKKYPECENRAKRFFAHILKTR</sequence>